<sequence>MSRIAALRVTVHSFASVNSRWVARRGAGLDGAHPPSQRPLPVSPAHPHCVQERSFQSTSQPLWLPIKDVEVLSLVGDGAVQQNGSDPTIGSGRSTGTARLVQIVAPPGSLVTAGDVVAVLQTEPNGSTTSVRSPQDGKIVAWTKTLTERVQLGDVLFRIDTDAGDDVPHNDVHELVAHVATHNGTLPDDVFQTYLEWTDVPRIQIVANVLRDRFPTLRERALALYSRVLALQRSQPETPARQVATTATDIGILLYRMGDLEQALTHLSYARDIRIETLGPEHPETAAAHIHIGAVLNQKGDLDGAFDKFQTALQAQIANLGESHALVAASWNNLGAIRYQTGQYAEALSLYRKALAIHRELHGEAHADTAGSYHNVSIALKHVGDNMPMALEHCQKALQIRRDVLGPEAPDTAASHYALGQLLSEIGQWDAAVEQYKAAVAIHESVYGRQSPITASGYNNLGAVYYQQQNYAAALTEYRKGLDILQAVLPSNHADVAAAWNNVGLALAQQASREQNVAKLDEALAAHRHARAILEESYGPDHPSLAMTVGSIGNVLKAQQQFDAALSEFRHAHVLLEKALGPVHADVASSHNNIGLVLAQQARLEEALAEYRAAQKAFAASLGDTHPHTGSTHFNMGLVLQELQRTSEAKIEYDMARAAWTVSLGRDHDHTQMAAQAVDILNENGS</sequence>
<dbReference type="Pfam" id="PF13424">
    <property type="entry name" value="TPR_12"/>
    <property type="match status" value="6"/>
</dbReference>
<organism evidence="5">
    <name type="scientific">Phaeodactylum tricornutum</name>
    <name type="common">Diatom</name>
    <dbReference type="NCBI Taxonomy" id="2850"/>
    <lineage>
        <taxon>Eukaryota</taxon>
        <taxon>Sar</taxon>
        <taxon>Stramenopiles</taxon>
        <taxon>Ochrophyta</taxon>
        <taxon>Bacillariophyta</taxon>
        <taxon>Bacillariophyceae</taxon>
        <taxon>Bacillariophycidae</taxon>
        <taxon>Naviculales</taxon>
        <taxon>Phaeodactylaceae</taxon>
        <taxon>Phaeodactylum</taxon>
    </lineage>
</organism>
<evidence type="ECO:0008006" key="6">
    <source>
        <dbReference type="Google" id="ProtNLM"/>
    </source>
</evidence>
<evidence type="ECO:0000256" key="3">
    <source>
        <dbReference type="PROSITE-ProRule" id="PRU00339"/>
    </source>
</evidence>
<proteinExistence type="predicted"/>
<dbReference type="EMBL" id="OU594963">
    <property type="protein sequence ID" value="CAG9286244.1"/>
    <property type="molecule type" value="Genomic_DNA"/>
</dbReference>
<dbReference type="PROSITE" id="PS50293">
    <property type="entry name" value="TPR_REGION"/>
    <property type="match status" value="1"/>
</dbReference>
<protein>
    <recommendedName>
        <fullName evidence="6">Tetratricopeptide repeat protein</fullName>
    </recommendedName>
</protein>
<feature type="repeat" description="TPR" evidence="3">
    <location>
        <begin position="286"/>
        <end position="319"/>
    </location>
</feature>
<feature type="repeat" description="TPR" evidence="3">
    <location>
        <begin position="413"/>
        <end position="446"/>
    </location>
</feature>
<dbReference type="InterPro" id="IPR011053">
    <property type="entry name" value="Single_hybrid_motif"/>
</dbReference>
<keyword evidence="1" id="KW-0677">Repeat</keyword>
<dbReference type="PANTHER" id="PTHR45641:SF19">
    <property type="entry name" value="NEPHROCYSTIN-3"/>
    <property type="match status" value="1"/>
</dbReference>
<dbReference type="Gene3D" id="1.25.40.10">
    <property type="entry name" value="Tetratricopeptide repeat domain"/>
    <property type="match status" value="3"/>
</dbReference>
<dbReference type="InterPro" id="IPR019734">
    <property type="entry name" value="TPR_rpt"/>
</dbReference>
<dbReference type="Proteomes" id="UP000836788">
    <property type="component" value="Chromosome 22"/>
</dbReference>
<dbReference type="SUPFAM" id="SSF51230">
    <property type="entry name" value="Single hybrid motif"/>
    <property type="match status" value="1"/>
</dbReference>
<dbReference type="PANTHER" id="PTHR45641">
    <property type="entry name" value="TETRATRICOPEPTIDE REPEAT PROTEIN (AFU_ORTHOLOGUE AFUA_6G03870)"/>
    <property type="match status" value="1"/>
</dbReference>
<dbReference type="Gene3D" id="2.40.50.100">
    <property type="match status" value="1"/>
</dbReference>
<reference evidence="5" key="1">
    <citation type="submission" date="2022-02" db="EMBL/GenBank/DDBJ databases">
        <authorList>
            <person name="Giguere J D."/>
        </authorList>
    </citation>
    <scope>NUCLEOTIDE SEQUENCE</scope>
    <source>
        <strain evidence="5">CCAP 1055/1</strain>
    </source>
</reference>
<feature type="repeat" description="TPR" evidence="3">
    <location>
        <begin position="328"/>
        <end position="361"/>
    </location>
</feature>
<accession>A0A8J9X8K7</accession>
<evidence type="ECO:0000313" key="5">
    <source>
        <dbReference type="EMBL" id="CAG9286244.1"/>
    </source>
</evidence>
<dbReference type="OMA" id="YQSLGHF"/>
<dbReference type="PROSITE" id="PS50005">
    <property type="entry name" value="TPR"/>
    <property type="match status" value="4"/>
</dbReference>
<gene>
    <name evidence="5" type="ORF">PTTT1_LOCUS31677</name>
</gene>
<dbReference type="SMART" id="SM00028">
    <property type="entry name" value="TPR"/>
    <property type="match status" value="10"/>
</dbReference>
<dbReference type="SUPFAM" id="SSF48452">
    <property type="entry name" value="TPR-like"/>
    <property type="match status" value="2"/>
</dbReference>
<name>A0A8J9X8K7_PHATR</name>
<evidence type="ECO:0000256" key="4">
    <source>
        <dbReference type="SAM" id="MobiDB-lite"/>
    </source>
</evidence>
<evidence type="ECO:0000256" key="2">
    <source>
        <dbReference type="ARBA" id="ARBA00022803"/>
    </source>
</evidence>
<dbReference type="InterPro" id="IPR011990">
    <property type="entry name" value="TPR-like_helical_dom_sf"/>
</dbReference>
<feature type="region of interest" description="Disordered" evidence="4">
    <location>
        <begin position="28"/>
        <end position="48"/>
    </location>
</feature>
<feature type="repeat" description="TPR" evidence="3">
    <location>
        <begin position="455"/>
        <end position="488"/>
    </location>
</feature>
<evidence type="ECO:0000256" key="1">
    <source>
        <dbReference type="ARBA" id="ARBA00022737"/>
    </source>
</evidence>
<dbReference type="AlphaFoldDB" id="A0A8J9X8K7"/>
<keyword evidence="2 3" id="KW-0802">TPR repeat</keyword>